<evidence type="ECO:0000256" key="6">
    <source>
        <dbReference type="SAM" id="MobiDB-lite"/>
    </source>
</evidence>
<keyword evidence="5" id="KW-0539">Nucleus</keyword>
<dbReference type="InterPro" id="IPR044810">
    <property type="entry name" value="WRKY_plant"/>
</dbReference>
<evidence type="ECO:0000256" key="1">
    <source>
        <dbReference type="ARBA" id="ARBA00004123"/>
    </source>
</evidence>
<dbReference type="GO" id="GO:0043565">
    <property type="term" value="F:sequence-specific DNA binding"/>
    <property type="evidence" value="ECO:0007669"/>
    <property type="project" value="InterPro"/>
</dbReference>
<evidence type="ECO:0000256" key="5">
    <source>
        <dbReference type="ARBA" id="ARBA00023242"/>
    </source>
</evidence>
<dbReference type="AlphaFoldDB" id="A0A833V7B5"/>
<dbReference type="OrthoDB" id="2021064at2759"/>
<dbReference type="SMART" id="SM00774">
    <property type="entry name" value="WRKY"/>
    <property type="match status" value="1"/>
</dbReference>
<dbReference type="EMBL" id="SWLB01000017">
    <property type="protein sequence ID" value="KAF3327356.1"/>
    <property type="molecule type" value="Genomic_DNA"/>
</dbReference>
<keyword evidence="4" id="KW-0804">Transcription</keyword>
<sequence>MRNSYLDQEAAIRKVGRGYEILKELQSLLQLKSRKGEEVVNTQELAEPLLREGLQALNYALGIMRSGVSTVGVKSQNTVLESVVSSDTNHRTENDRGKRKRLGENSWTTDTTMPYDDGHQWRKYGDKKIIATNLSRGYFRCTYKDQGCEAKKLVQQTSNSDPHLFKVTYINTHTCNFHKTISPSSPLQPSSFSLIEPDSGVNQMLHLQECKPSRPQLLNQGSCSSDAILTDTFTNASVVERNCEWDLDSLLRDLIGFASEDFLQI</sequence>
<dbReference type="GO" id="GO:0003700">
    <property type="term" value="F:DNA-binding transcription factor activity"/>
    <property type="evidence" value="ECO:0007669"/>
    <property type="project" value="InterPro"/>
</dbReference>
<evidence type="ECO:0000256" key="2">
    <source>
        <dbReference type="ARBA" id="ARBA00023015"/>
    </source>
</evidence>
<organism evidence="8 9">
    <name type="scientific">Carex littledalei</name>
    <dbReference type="NCBI Taxonomy" id="544730"/>
    <lineage>
        <taxon>Eukaryota</taxon>
        <taxon>Viridiplantae</taxon>
        <taxon>Streptophyta</taxon>
        <taxon>Embryophyta</taxon>
        <taxon>Tracheophyta</taxon>
        <taxon>Spermatophyta</taxon>
        <taxon>Magnoliopsida</taxon>
        <taxon>Liliopsida</taxon>
        <taxon>Poales</taxon>
        <taxon>Cyperaceae</taxon>
        <taxon>Cyperoideae</taxon>
        <taxon>Cariceae</taxon>
        <taxon>Carex</taxon>
        <taxon>Carex subgen. Euthyceras</taxon>
    </lineage>
</organism>
<evidence type="ECO:0000313" key="9">
    <source>
        <dbReference type="Proteomes" id="UP000623129"/>
    </source>
</evidence>
<name>A0A833V7B5_9POAL</name>
<evidence type="ECO:0000313" key="8">
    <source>
        <dbReference type="EMBL" id="KAF3327356.1"/>
    </source>
</evidence>
<dbReference type="SUPFAM" id="SSF118290">
    <property type="entry name" value="WRKY DNA-binding domain"/>
    <property type="match status" value="1"/>
</dbReference>
<comment type="caution">
    <text evidence="8">The sequence shown here is derived from an EMBL/GenBank/DDBJ whole genome shotgun (WGS) entry which is preliminary data.</text>
</comment>
<keyword evidence="9" id="KW-1185">Reference proteome</keyword>
<proteinExistence type="predicted"/>
<evidence type="ECO:0000259" key="7">
    <source>
        <dbReference type="PROSITE" id="PS50811"/>
    </source>
</evidence>
<evidence type="ECO:0000256" key="3">
    <source>
        <dbReference type="ARBA" id="ARBA00023125"/>
    </source>
</evidence>
<dbReference type="Pfam" id="PF03106">
    <property type="entry name" value="WRKY"/>
    <property type="match status" value="1"/>
</dbReference>
<keyword evidence="3" id="KW-0238">DNA-binding</keyword>
<feature type="region of interest" description="Disordered" evidence="6">
    <location>
        <begin position="84"/>
        <end position="107"/>
    </location>
</feature>
<dbReference type="PROSITE" id="PS50811">
    <property type="entry name" value="WRKY"/>
    <property type="match status" value="1"/>
</dbReference>
<accession>A0A833V7B5</accession>
<dbReference type="Proteomes" id="UP000623129">
    <property type="component" value="Unassembled WGS sequence"/>
</dbReference>
<dbReference type="GO" id="GO:0005634">
    <property type="term" value="C:nucleus"/>
    <property type="evidence" value="ECO:0007669"/>
    <property type="project" value="UniProtKB-SubCell"/>
</dbReference>
<evidence type="ECO:0000256" key="4">
    <source>
        <dbReference type="ARBA" id="ARBA00023163"/>
    </source>
</evidence>
<dbReference type="InterPro" id="IPR003657">
    <property type="entry name" value="WRKY_dom"/>
</dbReference>
<feature type="domain" description="WRKY" evidence="7">
    <location>
        <begin position="116"/>
        <end position="178"/>
    </location>
</feature>
<dbReference type="PANTHER" id="PTHR31282">
    <property type="entry name" value="WRKY TRANSCRIPTION FACTOR 21-RELATED"/>
    <property type="match status" value="1"/>
</dbReference>
<gene>
    <name evidence="8" type="ORF">FCM35_KLT07474</name>
</gene>
<protein>
    <submittedName>
        <fullName evidence="8">WRKY transcription factor 55</fullName>
    </submittedName>
</protein>
<dbReference type="Gene3D" id="2.20.25.80">
    <property type="entry name" value="WRKY domain"/>
    <property type="match status" value="1"/>
</dbReference>
<dbReference type="InterPro" id="IPR036576">
    <property type="entry name" value="WRKY_dom_sf"/>
</dbReference>
<keyword evidence="2" id="KW-0805">Transcription regulation</keyword>
<comment type="subcellular location">
    <subcellularLocation>
        <location evidence="1">Nucleus</location>
    </subcellularLocation>
</comment>
<reference evidence="8" key="1">
    <citation type="submission" date="2020-01" db="EMBL/GenBank/DDBJ databases">
        <title>Genome sequence of Kobresia littledalei, the first chromosome-level genome in the family Cyperaceae.</title>
        <authorList>
            <person name="Qu G."/>
        </authorList>
    </citation>
    <scope>NUCLEOTIDE SEQUENCE</scope>
    <source>
        <strain evidence="8">C.B.Clarke</strain>
        <tissue evidence="8">Leaf</tissue>
    </source>
</reference>